<dbReference type="GO" id="GO:0015888">
    <property type="term" value="P:thiamine transport"/>
    <property type="evidence" value="ECO:0007669"/>
    <property type="project" value="InterPro"/>
</dbReference>
<dbReference type="SUPFAM" id="SSF53850">
    <property type="entry name" value="Periplasmic binding protein-like II"/>
    <property type="match status" value="1"/>
</dbReference>
<protein>
    <submittedName>
        <fullName evidence="2">Unannotated protein</fullName>
    </submittedName>
</protein>
<name>A0A6J6DB30_9ZZZZ</name>
<keyword evidence="1" id="KW-0732">Signal</keyword>
<dbReference type="PANTHER" id="PTHR30006:SF2">
    <property type="entry name" value="ABC TRANSPORTER SUBSTRATE-BINDING PROTEIN"/>
    <property type="match status" value="1"/>
</dbReference>
<dbReference type="InterPro" id="IPR005948">
    <property type="entry name" value="ThiB-like"/>
</dbReference>
<dbReference type="GO" id="GO:0030976">
    <property type="term" value="F:thiamine pyrophosphate binding"/>
    <property type="evidence" value="ECO:0007669"/>
    <property type="project" value="TreeGrafter"/>
</dbReference>
<dbReference type="AlphaFoldDB" id="A0A6J6DB30"/>
<dbReference type="GO" id="GO:0030288">
    <property type="term" value="C:outer membrane-bounded periplasmic space"/>
    <property type="evidence" value="ECO:0007669"/>
    <property type="project" value="TreeGrafter"/>
</dbReference>
<gene>
    <name evidence="2" type="ORF">UFOPK1619_00295</name>
</gene>
<dbReference type="PANTHER" id="PTHR30006">
    <property type="entry name" value="THIAMINE-BINDING PERIPLASMIC PROTEIN-RELATED"/>
    <property type="match status" value="1"/>
</dbReference>
<accession>A0A6J6DB30</accession>
<reference evidence="2" key="1">
    <citation type="submission" date="2020-05" db="EMBL/GenBank/DDBJ databases">
        <authorList>
            <person name="Chiriac C."/>
            <person name="Salcher M."/>
            <person name="Ghai R."/>
            <person name="Kavagutti S V."/>
        </authorList>
    </citation>
    <scope>NUCLEOTIDE SEQUENCE</scope>
</reference>
<dbReference type="Gene3D" id="3.40.190.10">
    <property type="entry name" value="Periplasmic binding protein-like II"/>
    <property type="match status" value="1"/>
</dbReference>
<evidence type="ECO:0000256" key="1">
    <source>
        <dbReference type="ARBA" id="ARBA00022729"/>
    </source>
</evidence>
<dbReference type="PROSITE" id="PS51257">
    <property type="entry name" value="PROKAR_LIPOPROTEIN"/>
    <property type="match status" value="1"/>
</dbReference>
<dbReference type="GO" id="GO:0030975">
    <property type="term" value="F:thiamine binding"/>
    <property type="evidence" value="ECO:0007669"/>
    <property type="project" value="InterPro"/>
</dbReference>
<proteinExistence type="predicted"/>
<evidence type="ECO:0000313" key="2">
    <source>
        <dbReference type="EMBL" id="CAB4559503.1"/>
    </source>
</evidence>
<dbReference type="NCBIfam" id="TIGR01254">
    <property type="entry name" value="sfuA"/>
    <property type="match status" value="1"/>
</dbReference>
<dbReference type="Pfam" id="PF13343">
    <property type="entry name" value="SBP_bac_6"/>
    <property type="match status" value="1"/>
</dbReference>
<organism evidence="2">
    <name type="scientific">freshwater metagenome</name>
    <dbReference type="NCBI Taxonomy" id="449393"/>
    <lineage>
        <taxon>unclassified sequences</taxon>
        <taxon>metagenomes</taxon>
        <taxon>ecological metagenomes</taxon>
    </lineage>
</organism>
<sequence>MKRLCVFIFAVTSLAACTSSTAEDAEKRPTTVTLLAYDAFTPEEGIFDEFTNITGITVKVVTGGDSGVLVSKAILTAGNPEGDVLWGVDNTMLSRAQQASLLMSYEPVNTGDICINADKEWFANSDVPMPTRLEDLVLPQYRGLLVTQDPVASSPGLGFLLGTIAHFGEGKWQAFWEALKGHVHIAPDWTTAYTVDFSGSSGNGKYPLVVSYGSSPPAEVLYADPSNPLTEPTTSVIESTCFRQTEYVGILRGTTNSVAAEALVMYLLGKRFQESMPLSLFVFPVNQEAVLPDLFVKFAVRAKNPLTVSPQDIELNREKWLNEWRALLL</sequence>
<dbReference type="EMBL" id="CAEZTI010000036">
    <property type="protein sequence ID" value="CAB4559503.1"/>
    <property type="molecule type" value="Genomic_DNA"/>
</dbReference>